<dbReference type="SMART" id="SM00871">
    <property type="entry name" value="AraC_E_bind"/>
    <property type="match status" value="1"/>
</dbReference>
<dbReference type="Proteomes" id="UP000440004">
    <property type="component" value="Unassembled WGS sequence"/>
</dbReference>
<reference evidence="2 3" key="1">
    <citation type="submission" date="2019-10" db="EMBL/GenBank/DDBJ databases">
        <title>Alkalibaculum tamaniensis sp.nov., a new alkaliphilic acetogen, isolated on methoxylated aromatics from a mud volcano.</title>
        <authorList>
            <person name="Khomyakova M.A."/>
            <person name="Merkel A.Y."/>
            <person name="Bonch-Osmolovskaya E.A."/>
            <person name="Slobodkin A.I."/>
        </authorList>
    </citation>
    <scope>NUCLEOTIDE SEQUENCE [LARGE SCALE GENOMIC DNA]</scope>
    <source>
        <strain evidence="2 3">M08DMB</strain>
    </source>
</reference>
<organism evidence="2 3">
    <name type="scientific">Alkalibaculum sporogenes</name>
    <dbReference type="NCBI Taxonomy" id="2655001"/>
    <lineage>
        <taxon>Bacteria</taxon>
        <taxon>Bacillati</taxon>
        <taxon>Bacillota</taxon>
        <taxon>Clostridia</taxon>
        <taxon>Eubacteriales</taxon>
        <taxon>Eubacteriaceae</taxon>
        <taxon>Alkalibaculum</taxon>
    </lineage>
</organism>
<evidence type="ECO:0000313" key="2">
    <source>
        <dbReference type="EMBL" id="MPW24552.1"/>
    </source>
</evidence>
<dbReference type="Pfam" id="PF06445">
    <property type="entry name" value="GyrI-like"/>
    <property type="match status" value="1"/>
</dbReference>
<dbReference type="InterPro" id="IPR029442">
    <property type="entry name" value="GyrI-like"/>
</dbReference>
<sequence>MKYEILTNETKAQPTVSIRIITPLNNLLAEIEKTCTLIKSYLAKLGEKPNGPNFAAYYNWDKEKLDVEIGFTLSKNITGLGSITSSIIPAGKKVSTFYTGPYKKIAPAYKALKEYMDENGFKPEVNYEFYHNSIKDVPESALLTEIVYLVE</sequence>
<gene>
    <name evidence="2" type="ORF">GC105_01930</name>
</gene>
<dbReference type="Gene3D" id="3.20.80.10">
    <property type="entry name" value="Regulatory factor, effector binding domain"/>
    <property type="match status" value="1"/>
</dbReference>
<dbReference type="SUPFAM" id="SSF55136">
    <property type="entry name" value="Probable bacterial effector-binding domain"/>
    <property type="match status" value="1"/>
</dbReference>
<evidence type="ECO:0000259" key="1">
    <source>
        <dbReference type="SMART" id="SM00871"/>
    </source>
</evidence>
<keyword evidence="3" id="KW-1185">Reference proteome</keyword>
<name>A0A6A7K543_9FIRM</name>
<dbReference type="RefSeq" id="WP_152801137.1">
    <property type="nucleotide sequence ID" value="NZ_WHNX01000002.1"/>
</dbReference>
<accession>A0A6A7K543</accession>
<dbReference type="AlphaFoldDB" id="A0A6A7K543"/>
<dbReference type="InterPro" id="IPR011256">
    <property type="entry name" value="Reg_factor_effector_dom_sf"/>
</dbReference>
<dbReference type="InterPro" id="IPR010499">
    <property type="entry name" value="AraC_E-bd"/>
</dbReference>
<protein>
    <submittedName>
        <fullName evidence="2">AraC family transcriptional regulator</fullName>
    </submittedName>
</protein>
<dbReference type="EMBL" id="WHNX01000002">
    <property type="protein sequence ID" value="MPW24552.1"/>
    <property type="molecule type" value="Genomic_DNA"/>
</dbReference>
<proteinExistence type="predicted"/>
<comment type="caution">
    <text evidence="2">The sequence shown here is derived from an EMBL/GenBank/DDBJ whole genome shotgun (WGS) entry which is preliminary data.</text>
</comment>
<evidence type="ECO:0000313" key="3">
    <source>
        <dbReference type="Proteomes" id="UP000440004"/>
    </source>
</evidence>
<feature type="domain" description="AraC effector-binding" evidence="1">
    <location>
        <begin position="1"/>
        <end position="151"/>
    </location>
</feature>